<dbReference type="CDD" id="cd02603">
    <property type="entry name" value="HAD_sEH-N_like"/>
    <property type="match status" value="1"/>
</dbReference>
<organism evidence="1 2">
    <name type="scientific">Rhodopseudomonas faecalis</name>
    <dbReference type="NCBI Taxonomy" id="99655"/>
    <lineage>
        <taxon>Bacteria</taxon>
        <taxon>Pseudomonadati</taxon>
        <taxon>Pseudomonadota</taxon>
        <taxon>Alphaproteobacteria</taxon>
        <taxon>Hyphomicrobiales</taxon>
        <taxon>Nitrobacteraceae</taxon>
        <taxon>Rhodopseudomonas</taxon>
    </lineage>
</organism>
<dbReference type="Gene3D" id="3.40.50.1000">
    <property type="entry name" value="HAD superfamily/HAD-like"/>
    <property type="match status" value="1"/>
</dbReference>
<dbReference type="NCBIfam" id="TIGR01509">
    <property type="entry name" value="HAD-SF-IA-v3"/>
    <property type="match status" value="1"/>
</dbReference>
<accession>A0A318TLY9</accession>
<dbReference type="PANTHER" id="PTHR43611:SF3">
    <property type="entry name" value="FLAVIN MONONUCLEOTIDE HYDROLASE 1, CHLOROPLATIC"/>
    <property type="match status" value="1"/>
</dbReference>
<evidence type="ECO:0000313" key="2">
    <source>
        <dbReference type="Proteomes" id="UP000248148"/>
    </source>
</evidence>
<dbReference type="RefSeq" id="WP_110779449.1">
    <property type="nucleotide sequence ID" value="NZ_QJTI01000001.1"/>
</dbReference>
<sequence length="208" mass="22791">MLPQLNPGSADALLFDLGRVVLDIDFERVLKVWAGHAGCAPADLVDRFVLDDEYHRHECGALDQAGFFDSLRRRLGVPLSDAQLLQGWNAVFVGEMPGIEQQLARAARHLPLYALSNTNPAHVAYFTKTYGSVLRHFREVFLSSEIGHRKPSAAAYQHVMAATGVAPSRMVFFDDLLENVQAAQSHGLIAIQVSASTDIARALDQLGL</sequence>
<dbReference type="EMBL" id="QJTI01000001">
    <property type="protein sequence ID" value="PYF05493.1"/>
    <property type="molecule type" value="Genomic_DNA"/>
</dbReference>
<dbReference type="SUPFAM" id="SSF56784">
    <property type="entry name" value="HAD-like"/>
    <property type="match status" value="1"/>
</dbReference>
<keyword evidence="1" id="KW-0378">Hydrolase</keyword>
<name>A0A318TLY9_9BRAD</name>
<dbReference type="InterPro" id="IPR036412">
    <property type="entry name" value="HAD-like_sf"/>
</dbReference>
<keyword evidence="2" id="KW-1185">Reference proteome</keyword>
<comment type="caution">
    <text evidence="1">The sequence shown here is derived from an EMBL/GenBank/DDBJ whole genome shotgun (WGS) entry which is preliminary data.</text>
</comment>
<protein>
    <submittedName>
        <fullName evidence="1">Putative hydrolase of the HAD superfamily</fullName>
    </submittedName>
</protein>
<dbReference type="InterPro" id="IPR006439">
    <property type="entry name" value="HAD-SF_hydro_IA"/>
</dbReference>
<dbReference type="Gene3D" id="1.10.150.240">
    <property type="entry name" value="Putative phosphatase, domain 2"/>
    <property type="match status" value="1"/>
</dbReference>
<evidence type="ECO:0000313" key="1">
    <source>
        <dbReference type="EMBL" id="PYF05493.1"/>
    </source>
</evidence>
<dbReference type="GO" id="GO:0016787">
    <property type="term" value="F:hydrolase activity"/>
    <property type="evidence" value="ECO:0007669"/>
    <property type="project" value="UniProtKB-KW"/>
</dbReference>
<dbReference type="InterPro" id="IPR023214">
    <property type="entry name" value="HAD_sf"/>
</dbReference>
<dbReference type="PANTHER" id="PTHR43611">
    <property type="entry name" value="ALPHA-D-GLUCOSE 1-PHOSPHATE PHOSPHATASE"/>
    <property type="match status" value="1"/>
</dbReference>
<proteinExistence type="predicted"/>
<dbReference type="AlphaFoldDB" id="A0A318TLY9"/>
<dbReference type="InterPro" id="IPR023198">
    <property type="entry name" value="PGP-like_dom2"/>
</dbReference>
<gene>
    <name evidence="1" type="ORF">BJ122_101236</name>
</gene>
<dbReference type="Pfam" id="PF00702">
    <property type="entry name" value="Hydrolase"/>
    <property type="match status" value="1"/>
</dbReference>
<dbReference type="OrthoDB" id="9807742at2"/>
<reference evidence="1 2" key="1">
    <citation type="submission" date="2018-06" db="EMBL/GenBank/DDBJ databases">
        <title>Genomic Encyclopedia of Archaeal and Bacterial Type Strains, Phase II (KMG-II): from individual species to whole genera.</title>
        <authorList>
            <person name="Goeker M."/>
        </authorList>
    </citation>
    <scope>NUCLEOTIDE SEQUENCE [LARGE SCALE GENOMIC DNA]</scope>
    <source>
        <strain evidence="1 2">JCM 11668</strain>
    </source>
</reference>
<dbReference type="Proteomes" id="UP000248148">
    <property type="component" value="Unassembled WGS sequence"/>
</dbReference>